<feature type="region of interest" description="Disordered" evidence="1">
    <location>
        <begin position="1"/>
        <end position="99"/>
    </location>
</feature>
<accession>A0AAE1KQZ2</accession>
<feature type="compositionally biased region" description="Polar residues" evidence="1">
    <location>
        <begin position="84"/>
        <end position="99"/>
    </location>
</feature>
<evidence type="ECO:0000256" key="1">
    <source>
        <dbReference type="SAM" id="MobiDB-lite"/>
    </source>
</evidence>
<name>A0AAE1KQZ2_PETCI</name>
<dbReference type="EMBL" id="JAWQEG010001513">
    <property type="protein sequence ID" value="KAK3878920.1"/>
    <property type="molecule type" value="Genomic_DNA"/>
</dbReference>
<reference evidence="2" key="1">
    <citation type="submission" date="2023-10" db="EMBL/GenBank/DDBJ databases">
        <title>Genome assemblies of two species of porcelain crab, Petrolisthes cinctipes and Petrolisthes manimaculis (Anomura: Porcellanidae).</title>
        <authorList>
            <person name="Angst P."/>
        </authorList>
    </citation>
    <scope>NUCLEOTIDE SEQUENCE</scope>
    <source>
        <strain evidence="2">PB745_01</strain>
        <tissue evidence="2">Gill</tissue>
    </source>
</reference>
<protein>
    <submittedName>
        <fullName evidence="2">Uncharacterized protein</fullName>
    </submittedName>
</protein>
<keyword evidence="3" id="KW-1185">Reference proteome</keyword>
<evidence type="ECO:0000313" key="3">
    <source>
        <dbReference type="Proteomes" id="UP001286313"/>
    </source>
</evidence>
<gene>
    <name evidence="2" type="ORF">Pcinc_016463</name>
</gene>
<evidence type="ECO:0000313" key="2">
    <source>
        <dbReference type="EMBL" id="KAK3878920.1"/>
    </source>
</evidence>
<sequence length="99" mass="11060">MLTPPHPQTATHSSVHPSPNTLTPLLPSTTTTPYHHTPLLPTPQPHPHLRSHHSAPPLPHTHTLYRSYPHRQPRLTNTPPPHLTATSPADTDTSHYTYH</sequence>
<organism evidence="2 3">
    <name type="scientific">Petrolisthes cinctipes</name>
    <name type="common">Flat porcelain crab</name>
    <dbReference type="NCBI Taxonomy" id="88211"/>
    <lineage>
        <taxon>Eukaryota</taxon>
        <taxon>Metazoa</taxon>
        <taxon>Ecdysozoa</taxon>
        <taxon>Arthropoda</taxon>
        <taxon>Crustacea</taxon>
        <taxon>Multicrustacea</taxon>
        <taxon>Malacostraca</taxon>
        <taxon>Eumalacostraca</taxon>
        <taxon>Eucarida</taxon>
        <taxon>Decapoda</taxon>
        <taxon>Pleocyemata</taxon>
        <taxon>Anomura</taxon>
        <taxon>Galatheoidea</taxon>
        <taxon>Porcellanidae</taxon>
        <taxon>Petrolisthes</taxon>
    </lineage>
</organism>
<comment type="caution">
    <text evidence="2">The sequence shown here is derived from an EMBL/GenBank/DDBJ whole genome shotgun (WGS) entry which is preliminary data.</text>
</comment>
<dbReference type="Proteomes" id="UP001286313">
    <property type="component" value="Unassembled WGS sequence"/>
</dbReference>
<feature type="compositionally biased region" description="Low complexity" evidence="1">
    <location>
        <begin position="16"/>
        <end position="39"/>
    </location>
</feature>
<proteinExistence type="predicted"/>
<dbReference type="AlphaFoldDB" id="A0AAE1KQZ2"/>